<evidence type="ECO:0000313" key="2">
    <source>
        <dbReference type="Proteomes" id="UP000821845"/>
    </source>
</evidence>
<proteinExistence type="predicted"/>
<dbReference type="EMBL" id="CM023484">
    <property type="protein sequence ID" value="KAH6934372.1"/>
    <property type="molecule type" value="Genomic_DNA"/>
</dbReference>
<dbReference type="Proteomes" id="UP000821845">
    <property type="component" value="Chromosome 4"/>
</dbReference>
<organism evidence="1 2">
    <name type="scientific">Hyalomma asiaticum</name>
    <name type="common">Tick</name>
    <dbReference type="NCBI Taxonomy" id="266040"/>
    <lineage>
        <taxon>Eukaryota</taxon>
        <taxon>Metazoa</taxon>
        <taxon>Ecdysozoa</taxon>
        <taxon>Arthropoda</taxon>
        <taxon>Chelicerata</taxon>
        <taxon>Arachnida</taxon>
        <taxon>Acari</taxon>
        <taxon>Parasitiformes</taxon>
        <taxon>Ixodida</taxon>
        <taxon>Ixodoidea</taxon>
        <taxon>Ixodidae</taxon>
        <taxon>Hyalomminae</taxon>
        <taxon>Hyalomma</taxon>
    </lineage>
</organism>
<evidence type="ECO:0000313" key="1">
    <source>
        <dbReference type="EMBL" id="KAH6934372.1"/>
    </source>
</evidence>
<name>A0ACB7SML8_HYAAI</name>
<comment type="caution">
    <text evidence="1">The sequence shown here is derived from an EMBL/GenBank/DDBJ whole genome shotgun (WGS) entry which is preliminary data.</text>
</comment>
<gene>
    <name evidence="1" type="ORF">HPB50_023741</name>
</gene>
<sequence>MTDKSKVYKQRFRHCWLTEDKYKEWLMAMPQDPFKAFCKFCKCSIEAKKEVSSYKDAHGENPFTELATLAMTVLSLPFSNTGIERCFSDMSIVKCRRRNRLDIDTLNALLKVRYGLRRHKKKCHEYSLPDDVAAKIGTMASYAMAEEDALQLADIIQEFCTPLD</sequence>
<accession>A0ACB7SML8</accession>
<reference evidence="1" key="1">
    <citation type="submission" date="2020-05" db="EMBL/GenBank/DDBJ databases">
        <title>Large-scale comparative analyses of tick genomes elucidate their genetic diversity and vector capacities.</title>
        <authorList>
            <person name="Jia N."/>
            <person name="Wang J."/>
            <person name="Shi W."/>
            <person name="Du L."/>
            <person name="Sun Y."/>
            <person name="Zhan W."/>
            <person name="Jiang J."/>
            <person name="Wang Q."/>
            <person name="Zhang B."/>
            <person name="Ji P."/>
            <person name="Sakyi L.B."/>
            <person name="Cui X."/>
            <person name="Yuan T."/>
            <person name="Jiang B."/>
            <person name="Yang W."/>
            <person name="Lam T.T.-Y."/>
            <person name="Chang Q."/>
            <person name="Ding S."/>
            <person name="Wang X."/>
            <person name="Zhu J."/>
            <person name="Ruan X."/>
            <person name="Zhao L."/>
            <person name="Wei J."/>
            <person name="Que T."/>
            <person name="Du C."/>
            <person name="Cheng J."/>
            <person name="Dai P."/>
            <person name="Han X."/>
            <person name="Huang E."/>
            <person name="Gao Y."/>
            <person name="Liu J."/>
            <person name="Shao H."/>
            <person name="Ye R."/>
            <person name="Li L."/>
            <person name="Wei W."/>
            <person name="Wang X."/>
            <person name="Wang C."/>
            <person name="Yang T."/>
            <person name="Huo Q."/>
            <person name="Li W."/>
            <person name="Guo W."/>
            <person name="Chen H."/>
            <person name="Zhou L."/>
            <person name="Ni X."/>
            <person name="Tian J."/>
            <person name="Zhou Y."/>
            <person name="Sheng Y."/>
            <person name="Liu T."/>
            <person name="Pan Y."/>
            <person name="Xia L."/>
            <person name="Li J."/>
            <person name="Zhao F."/>
            <person name="Cao W."/>
        </authorList>
    </citation>
    <scope>NUCLEOTIDE SEQUENCE</scope>
    <source>
        <strain evidence="1">Hyas-2018</strain>
    </source>
</reference>
<protein>
    <submittedName>
        <fullName evidence="1">Uncharacterized protein</fullName>
    </submittedName>
</protein>
<keyword evidence="2" id="KW-1185">Reference proteome</keyword>